<dbReference type="KEGG" id="bbif:117208229"/>
<feature type="compositionally biased region" description="Polar residues" evidence="1">
    <location>
        <begin position="231"/>
        <end position="249"/>
    </location>
</feature>
<feature type="region of interest" description="Disordered" evidence="1">
    <location>
        <begin position="289"/>
        <end position="333"/>
    </location>
</feature>
<feature type="region of interest" description="Disordered" evidence="1">
    <location>
        <begin position="406"/>
        <end position="435"/>
    </location>
</feature>
<feature type="region of interest" description="Disordered" evidence="1">
    <location>
        <begin position="94"/>
        <end position="131"/>
    </location>
</feature>
<feature type="compositionally biased region" description="Polar residues" evidence="1">
    <location>
        <begin position="97"/>
        <end position="110"/>
    </location>
</feature>
<proteinExistence type="predicted"/>
<dbReference type="RefSeq" id="XP_033305107.1">
    <property type="nucleotide sequence ID" value="XM_033449216.1"/>
</dbReference>
<evidence type="ECO:0000313" key="3">
    <source>
        <dbReference type="RefSeq" id="XP_033305107.1"/>
    </source>
</evidence>
<feature type="region of interest" description="Disordered" evidence="1">
    <location>
        <begin position="527"/>
        <end position="565"/>
    </location>
</feature>
<sequence length="594" mass="67645">MRQYACTSCSENVFHLESMQLTITAVIVSLWILRDNVNAAKSGLSTEVLTSFARNIASVLSTTLLNDYQDPPSNQSSSNLLKRIQETQFSLDIGRTQPESSEISSNTSFNRYPRYTRESSSNEGKQTFQNSFLTNTPQYSKYYNSEAYKPYEFASNRDARISYNQLNVETPGNVNSGTKDNSIDVNIKAAPLHYSNQYQQPSGFRYKSEPIHQLSNANHYAQFDPQPNYHHLSSQTPVNSQESSTTEGLNPNDENENTQIARITRRPFNLNYHSPFTTPYYPFHQHPGFYSHHRPIEGENQPVNPSSGQDESNPPRLINDQNQGQTAIGGYDYSPRFHHKQPYYDGFYHGFPGFYPGPFNESFYRGNVEQGGGNGTYSPYDPYNPFYFHGSKFGPYVPYNQPYYPNFNGQRRPVEPQNPPENQGHPEQITSPENVQGDVNSTGYYPPYGGYPYGFPPYGPYYGGFNFHSYPLAPFHGLPYRFGFHNYLFPGIKPVPYLNFYPSSYPLVHSYPFGGYYPYYKRPAVTEKPEQTEKANENHKTGSAPNSEAEMLSESKSEEVRSLTSNGYKKRASFGLVTKERNKVASDRSLNQLS</sequence>
<evidence type="ECO:0000313" key="2">
    <source>
        <dbReference type="Proteomes" id="UP000515164"/>
    </source>
</evidence>
<accession>A0A6P8MRQ1</accession>
<evidence type="ECO:0000256" key="1">
    <source>
        <dbReference type="SAM" id="MobiDB-lite"/>
    </source>
</evidence>
<feature type="compositionally biased region" description="Polar residues" evidence="1">
    <location>
        <begin position="118"/>
        <end position="131"/>
    </location>
</feature>
<name>A0A6P8MRQ1_9HYME</name>
<protein>
    <submittedName>
        <fullName evidence="3">Uncharacterized protein LOC117208229</fullName>
    </submittedName>
</protein>
<feature type="compositionally biased region" description="Basic and acidic residues" evidence="1">
    <location>
        <begin position="527"/>
        <end position="540"/>
    </location>
</feature>
<gene>
    <name evidence="3" type="primary">LOC117208229</name>
</gene>
<organism evidence="2 3">
    <name type="scientific">Bombus bifarius</name>
    <dbReference type="NCBI Taxonomy" id="103933"/>
    <lineage>
        <taxon>Eukaryota</taxon>
        <taxon>Metazoa</taxon>
        <taxon>Ecdysozoa</taxon>
        <taxon>Arthropoda</taxon>
        <taxon>Hexapoda</taxon>
        <taxon>Insecta</taxon>
        <taxon>Pterygota</taxon>
        <taxon>Neoptera</taxon>
        <taxon>Endopterygota</taxon>
        <taxon>Hymenoptera</taxon>
        <taxon>Apocrita</taxon>
        <taxon>Aculeata</taxon>
        <taxon>Apoidea</taxon>
        <taxon>Anthophila</taxon>
        <taxon>Apidae</taxon>
        <taxon>Bombus</taxon>
        <taxon>Pyrobombus</taxon>
    </lineage>
</organism>
<feature type="region of interest" description="Disordered" evidence="1">
    <location>
        <begin position="221"/>
        <end position="257"/>
    </location>
</feature>
<dbReference type="AlphaFoldDB" id="A0A6P8MRQ1"/>
<keyword evidence="2" id="KW-1185">Reference proteome</keyword>
<dbReference type="Proteomes" id="UP000515164">
    <property type="component" value="Unplaced"/>
</dbReference>
<dbReference type="GeneID" id="117208229"/>
<reference evidence="3" key="1">
    <citation type="submission" date="2025-08" db="UniProtKB">
        <authorList>
            <consortium name="RefSeq"/>
        </authorList>
    </citation>
    <scope>IDENTIFICATION</scope>
    <source>
        <tissue evidence="3">Muscle</tissue>
    </source>
</reference>
<feature type="compositionally biased region" description="Polar residues" evidence="1">
    <location>
        <begin position="301"/>
        <end position="312"/>
    </location>
</feature>